<protein>
    <submittedName>
        <fullName evidence="2">Uncharacterized protein</fullName>
    </submittedName>
</protein>
<proteinExistence type="predicted"/>
<reference evidence="2" key="2">
    <citation type="submission" date="2018-05" db="EMBL/GenBank/DDBJ databases">
        <title>OmerRS3 (Oryza meridionalis Reference Sequence Version 3).</title>
        <authorList>
            <person name="Zhang J."/>
            <person name="Kudrna D."/>
            <person name="Lee S."/>
            <person name="Talag J."/>
            <person name="Welchert J."/>
            <person name="Wing R.A."/>
        </authorList>
    </citation>
    <scope>NUCLEOTIDE SEQUENCE [LARGE SCALE GENOMIC DNA]</scope>
    <source>
        <strain evidence="2">cv. OR44</strain>
    </source>
</reference>
<dbReference type="EnsemblPlants" id="OMERI03G13690.2">
    <property type="protein sequence ID" value="OMERI03G13690.2"/>
    <property type="gene ID" value="OMERI03G13690"/>
</dbReference>
<dbReference type="Proteomes" id="UP000008021">
    <property type="component" value="Chromosome 3"/>
</dbReference>
<organism evidence="2">
    <name type="scientific">Oryza meridionalis</name>
    <dbReference type="NCBI Taxonomy" id="40149"/>
    <lineage>
        <taxon>Eukaryota</taxon>
        <taxon>Viridiplantae</taxon>
        <taxon>Streptophyta</taxon>
        <taxon>Embryophyta</taxon>
        <taxon>Tracheophyta</taxon>
        <taxon>Spermatophyta</taxon>
        <taxon>Magnoliopsida</taxon>
        <taxon>Liliopsida</taxon>
        <taxon>Poales</taxon>
        <taxon>Poaceae</taxon>
        <taxon>BOP clade</taxon>
        <taxon>Oryzoideae</taxon>
        <taxon>Oryzeae</taxon>
        <taxon>Oryzinae</taxon>
        <taxon>Oryza</taxon>
    </lineage>
</organism>
<dbReference type="Gramene" id="OMERI03G13690.2">
    <property type="protein sequence ID" value="OMERI03G13690.2"/>
    <property type="gene ID" value="OMERI03G13690"/>
</dbReference>
<reference evidence="2" key="1">
    <citation type="submission" date="2015-04" db="UniProtKB">
        <authorList>
            <consortium name="EnsemblPlants"/>
        </authorList>
    </citation>
    <scope>IDENTIFICATION</scope>
</reference>
<keyword evidence="3" id="KW-1185">Reference proteome</keyword>
<name>A0A0E0CZM4_9ORYZ</name>
<sequence>KRDTIDGIETLVHQPPATAPPPWCLSPSAATAPLPFSLPHRRRRSISPSPSRLAGTAPHRRVIDGGTAATTTTTVLSSPLPVGLDDLPD</sequence>
<evidence type="ECO:0000256" key="1">
    <source>
        <dbReference type="SAM" id="MobiDB-lite"/>
    </source>
</evidence>
<feature type="compositionally biased region" description="Low complexity" evidence="1">
    <location>
        <begin position="65"/>
        <end position="82"/>
    </location>
</feature>
<evidence type="ECO:0000313" key="3">
    <source>
        <dbReference type="Proteomes" id="UP000008021"/>
    </source>
</evidence>
<evidence type="ECO:0000313" key="2">
    <source>
        <dbReference type="EnsemblPlants" id="OMERI03G13690.2"/>
    </source>
</evidence>
<accession>A0A0E0CZM4</accession>
<feature type="region of interest" description="Disordered" evidence="1">
    <location>
        <begin position="1"/>
        <end position="89"/>
    </location>
</feature>
<dbReference type="HOGENOM" id="CLU_189600_0_0_1"/>
<dbReference type="AlphaFoldDB" id="A0A0E0CZM4"/>